<reference evidence="6" key="1">
    <citation type="submission" date="2018-11" db="EMBL/GenBank/DDBJ databases">
        <authorList>
            <consortium name="Genoscope - CEA"/>
            <person name="William W."/>
        </authorList>
    </citation>
    <scope>NUCLEOTIDE SEQUENCE</scope>
</reference>
<feature type="repeat" description="PPR" evidence="3">
    <location>
        <begin position="2235"/>
        <end position="2269"/>
    </location>
</feature>
<keyword evidence="5" id="KW-0472">Membrane</keyword>
<dbReference type="FunFam" id="1.25.40.10:FF:001541">
    <property type="entry name" value="Pentatricopeptide repeat (PPR) superfamily protein"/>
    <property type="match status" value="4"/>
</dbReference>
<accession>A0A3P6BB39</accession>
<dbReference type="Gene3D" id="1.25.40.10">
    <property type="entry name" value="Tetratricopeptide repeat domain"/>
    <property type="match status" value="8"/>
</dbReference>
<evidence type="ECO:0000256" key="2">
    <source>
        <dbReference type="ARBA" id="ARBA00022737"/>
    </source>
</evidence>
<dbReference type="NCBIfam" id="TIGR00756">
    <property type="entry name" value="PPR"/>
    <property type="match status" value="2"/>
</dbReference>
<feature type="repeat" description="PPR" evidence="3">
    <location>
        <begin position="567"/>
        <end position="603"/>
    </location>
</feature>
<dbReference type="PANTHER" id="PTHR45717">
    <property type="entry name" value="OS12G0527900 PROTEIN"/>
    <property type="match status" value="1"/>
</dbReference>
<keyword evidence="4" id="KW-0175">Coiled coil</keyword>
<name>A0A3P6BB39_BRAOL</name>
<dbReference type="SUPFAM" id="SSF81901">
    <property type="entry name" value="HCP-like"/>
    <property type="match status" value="1"/>
</dbReference>
<sequence>MEENNVELDSLEMAKAYLRVGSKREAREMLVKAEELNDPKELMRLYGEAGDNGDVYRMWNLYKKTRGEDNDGFLALFASLLNLDGINGAALMYYKEYEWSGLEFDVRIPTMLVSGFRKHGMVKQADVLMNKTLRNIRSGNKPITPLLEECGKPSELRDLIKNLQDSNKFTKAREASSWFCDQKMINLFPEDYANRLDLTEKVLGLKEAYKFFETSIPETMKGYSFCTTLLNMYTISHQDVGEAEAIFEKMGELGFLSKLSPVLGKRTEIENLLRKMEDKNIELDSVTMNNVSRVRNKVGEMGVVKSFSKFDDVQGAQKMYGEWEQSSGGAEFDAKIPGGEMKIKRFMQNMVGVVLIICLVIALSMILHAAAADPDLAFSVAMLCLLPAEAAESGSLMSTTTHLDIKDALAMAEAYCKQHLTTLRKTLVATVLGFGQNEKRRSRVAQNPKTELESMISLQQHAKRILAHSTKPRLRLFCSNSNETLWASNQVLQNRIESALNHKAKISTVLEQWRQQGNNLNPTLVRGILEKLRDTKRLHSTFDLVENVLGFEEAEKFLEKVPENLRNESMYTSLLKSYAESGNKDVDRAEAAFKKMRELGLLLKPSPYSYMMSLYSSVGNRGKVDEVLREMKENNVKLDNLDMAKAYLRVGSKREAREMLVRAEELNDPSSYEELMRLYGEAGDSGDVYRIWNLYKKTREQDNDGFLALIESLLNLDDINIAAEMYYSEYALSGLEFDVRIPTMLASGFRKHGMVQQADILMNKTLRNIRFGNKPITPFLEEWGKMGSQVKPSEFRDLIKNLQDSNKLSIALEASSWFCDQKMINLFPEDYADRLDLTEKVLGLKEADKFFDTSIPETMKGYSVYTTLLNMYTRAHQDVGEAEAIFEKMGELGFLNKLSPFKSMISIYSVFLKRVEIDNLLRKMKEKNIDPDSVTMLDLDHARLEKDHARLEKDHARLEKDHARLEKDHARLDLGGEETEDGHTDMYSHPADHPDSPASVLIITPCIHLCDRMTRQIDKAIRNRISSLKLRVSSAVGLKFIVDEARRFLAHSSNARLFCSNTNQTIWASNQTLQSRIESALNQKAKISTVLEQWRQQGNKLNPSLVRGIFEKLRDSKRYPQALEVSQWMAERKICSLVPEDYAARFNLVESVLGLEEAEKFLEKVPENLKGESMYTSLLKSYAKSGKRSLGRAEAAFKKMRELGLLLKPSPYSSMTSLYSSIGNRGNVDEILREMKDNNVKLDSLTLNNVLRVYAAESDVASMEKLLEGSEEAASTLQLRTVLDMAKAYLRVGSKREARGMLLRAEVLNEPASYVELMRLYGEAGKCSEDIYRIWNLYKKTGKQNSEGFLALLGSLLNLDDTKGAAEMYYKEYECSGLEFDVRIPNTLVSGFRKKGMVRKADNLMNKTLRNKMLADKEIAPLLEEWGKPSELRDLIKNLKDSNQFSKALEASSWLCGQKAINLFPEDYADRLDLTEKVLGLKEADKFFNTSIPENMKSFSVYSTLLNSYTRSHQNIDKAEAIFEKMGELGFLTKLSPFKSMISLYSVLGKPAEIENLLRKMKEKNIEPDSVTMNNVLRVNAYVSAVDLMDEHKSQWVDDGELKLEVETMEAMAAAYEKAGSILKAVEITTSKQEVYRLRDMIGEMGNEEYLSVIRSLSKLGDVQGAQEMYGEWEQVKGVEFDARIPGLLISRYCQVEGDEMKARQMLNSSRQKVNETEFKLFMKDMGLTLLFIPVHHTRSILAHSSRTLLFCSYTNGTLPSSPRHSTTTLHSRIEAASEGKTAITRVLEQWRRQQKGKQINPSMVRVLVEELRDSQRFRQALEVSDWMIEHKLCNLIPEDFTARFCLIENVLGLKEAEKFFESVPENQRGEAIYTALLNSYTVKKDLVKAEGTFKNMREIGLLLKPLPYNSMMSLYFSVRKRDKVDEIMREMKENNVQFDTLTVNIALRVYASVSDLLAMEKLLAHWEGTITLHCLTSLDMAKAYLRNGFKIKAREMLLRTEEDHIDPESYAELLTLYGEAGEREDVYRIWDLYKMTEKQDNDGFRALFGSLLKLNDLNGAEEIYYNEWDGSGLDFDVRIPTMLASGYREKGLVKKADKLMIKTIRNEKMVRPIGQLLVEWGKKGNLVEPSYMRELIKDLCDSKQYPKALEASTWVSERNLFALFPEDYAARLHLIDNVLGLEQAEKFFNCSMPENMKNYSVYSTLLTTYTRSSKTVDKAEATFEKMEELGFLLNSTPFNSMISLYSEMRKRSKVMKLLEKMKEKNIEPDNVIMNHVLRVNAYVSAMECMEKYKREWEDNNLKLEVRTMDAIAKAYEAEGSTLKAIEITSSKKEVYRLWDAYKKDNVGDMSNEGYRSVIRSLLKLDDVKGAQEVFNEWEPERYEFDSRIPSLLISRYCEEEKYNEVKTRDVMKLSRKKRRGLQFELFKDVCVILTATSFGVGFVPCMVWICGGETITVWGSLGVVVTGIVLAVTNSF</sequence>
<keyword evidence="2" id="KW-0677">Repeat</keyword>
<feature type="repeat" description="PPR" evidence="3">
    <location>
        <begin position="1534"/>
        <end position="1568"/>
    </location>
</feature>
<dbReference type="EMBL" id="LR031872">
    <property type="protein sequence ID" value="VDC93258.1"/>
    <property type="molecule type" value="Genomic_DNA"/>
</dbReference>
<feature type="repeat" description="PPR" evidence="3">
    <location>
        <begin position="2199"/>
        <end position="2234"/>
    </location>
</feature>
<evidence type="ECO:0000256" key="3">
    <source>
        <dbReference type="PROSITE-ProRule" id="PRU00708"/>
    </source>
</evidence>
<evidence type="ECO:0000256" key="5">
    <source>
        <dbReference type="SAM" id="Phobius"/>
    </source>
</evidence>
<dbReference type="GO" id="GO:0005739">
    <property type="term" value="C:mitochondrion"/>
    <property type="evidence" value="ECO:0007669"/>
    <property type="project" value="TreeGrafter"/>
</dbReference>
<feature type="coiled-coil region" evidence="4">
    <location>
        <begin position="939"/>
        <end position="968"/>
    </location>
</feature>
<dbReference type="InterPro" id="IPR011990">
    <property type="entry name" value="TPR-like_helical_dom_sf"/>
</dbReference>
<feature type="repeat" description="PPR" evidence="3">
    <location>
        <begin position="1498"/>
        <end position="1533"/>
    </location>
</feature>
<evidence type="ECO:0000313" key="6">
    <source>
        <dbReference type="EMBL" id="VDC93258.1"/>
    </source>
</evidence>
<keyword evidence="5" id="KW-1133">Transmembrane helix</keyword>
<feature type="transmembrane region" description="Helical" evidence="5">
    <location>
        <begin position="2426"/>
        <end position="2450"/>
    </location>
</feature>
<dbReference type="PROSITE" id="PS51375">
    <property type="entry name" value="PPR"/>
    <property type="match status" value="6"/>
</dbReference>
<gene>
    <name evidence="6" type="ORF">BOLC3T16746H</name>
</gene>
<feature type="transmembrane region" description="Helical" evidence="5">
    <location>
        <begin position="2456"/>
        <end position="2474"/>
    </location>
</feature>
<organism evidence="6">
    <name type="scientific">Brassica oleracea</name>
    <name type="common">Wild cabbage</name>
    <dbReference type="NCBI Taxonomy" id="3712"/>
    <lineage>
        <taxon>Eukaryota</taxon>
        <taxon>Viridiplantae</taxon>
        <taxon>Streptophyta</taxon>
        <taxon>Embryophyta</taxon>
        <taxon>Tracheophyta</taxon>
        <taxon>Spermatophyta</taxon>
        <taxon>Magnoliopsida</taxon>
        <taxon>eudicotyledons</taxon>
        <taxon>Gunneridae</taxon>
        <taxon>Pentapetalae</taxon>
        <taxon>rosids</taxon>
        <taxon>malvids</taxon>
        <taxon>Brassicales</taxon>
        <taxon>Brassicaceae</taxon>
        <taxon>Brassiceae</taxon>
        <taxon>Brassica</taxon>
    </lineage>
</organism>
<feature type="transmembrane region" description="Helical" evidence="5">
    <location>
        <begin position="350"/>
        <end position="371"/>
    </location>
</feature>
<keyword evidence="5" id="KW-0812">Transmembrane</keyword>
<evidence type="ECO:0008006" key="7">
    <source>
        <dbReference type="Google" id="ProtNLM"/>
    </source>
</evidence>
<dbReference type="PANTHER" id="PTHR45717:SF30">
    <property type="entry name" value="PENTATRICOPEPTIDE REPEAT (PPR) SUPERFAMILY PROTEIN"/>
    <property type="match status" value="1"/>
</dbReference>
<feature type="repeat" description="PPR" evidence="3">
    <location>
        <begin position="1171"/>
        <end position="1207"/>
    </location>
</feature>
<dbReference type="InterPro" id="IPR002885">
    <property type="entry name" value="PPR_rpt"/>
</dbReference>
<comment type="similarity">
    <text evidence="1">Belongs to the PPR family. P subfamily.</text>
</comment>
<protein>
    <recommendedName>
        <fullName evidence="7">Pentacotripeptide-repeat region of PRORP domain-containing protein</fullName>
    </recommendedName>
</protein>
<dbReference type="Pfam" id="PF01535">
    <property type="entry name" value="PPR"/>
    <property type="match status" value="4"/>
</dbReference>
<evidence type="ECO:0000256" key="1">
    <source>
        <dbReference type="ARBA" id="ARBA00007626"/>
    </source>
</evidence>
<evidence type="ECO:0000256" key="4">
    <source>
        <dbReference type="SAM" id="Coils"/>
    </source>
</evidence>
<dbReference type="GO" id="GO:0003729">
    <property type="term" value="F:mRNA binding"/>
    <property type="evidence" value="ECO:0007669"/>
    <property type="project" value="UniProtKB-ARBA"/>
</dbReference>
<dbReference type="Pfam" id="PF13812">
    <property type="entry name" value="PPR_3"/>
    <property type="match status" value="2"/>
</dbReference>
<proteinExistence type="inferred from homology"/>